<protein>
    <submittedName>
        <fullName evidence="14">Fatty acid desaturase</fullName>
    </submittedName>
</protein>
<gene>
    <name evidence="14" type="ORF">BEN48_14775</name>
</gene>
<evidence type="ECO:0000313" key="15">
    <source>
        <dbReference type="Proteomes" id="UP000177791"/>
    </source>
</evidence>
<evidence type="ECO:0000256" key="9">
    <source>
        <dbReference type="ARBA" id="ARBA00023098"/>
    </source>
</evidence>
<dbReference type="AlphaFoldDB" id="A0A1G1T309"/>
<dbReference type="PANTHER" id="PTHR11351:SF31">
    <property type="entry name" value="DESATURASE 1, ISOFORM A-RELATED"/>
    <property type="match status" value="1"/>
</dbReference>
<dbReference type="GO" id="GO:0006633">
    <property type="term" value="P:fatty acid biosynthetic process"/>
    <property type="evidence" value="ECO:0007669"/>
    <property type="project" value="UniProtKB-KW"/>
</dbReference>
<comment type="similarity">
    <text evidence="2">Belongs to the fatty acid desaturase type 2 family.</text>
</comment>
<evidence type="ECO:0000256" key="10">
    <source>
        <dbReference type="ARBA" id="ARBA00023136"/>
    </source>
</evidence>
<dbReference type="EMBL" id="MDZC01000061">
    <property type="protein sequence ID" value="OGX85267.1"/>
    <property type="molecule type" value="Genomic_DNA"/>
</dbReference>
<dbReference type="RefSeq" id="WP_070734351.1">
    <property type="nucleotide sequence ID" value="NZ_MDZC01000061.1"/>
</dbReference>
<keyword evidence="7" id="KW-0560">Oxidoreductase</keyword>
<feature type="transmembrane region" description="Helical" evidence="12">
    <location>
        <begin position="6"/>
        <end position="24"/>
    </location>
</feature>
<dbReference type="OrthoDB" id="9768289at2"/>
<dbReference type="InterPro" id="IPR005804">
    <property type="entry name" value="FA_desaturase_dom"/>
</dbReference>
<evidence type="ECO:0000256" key="6">
    <source>
        <dbReference type="ARBA" id="ARBA00022989"/>
    </source>
</evidence>
<dbReference type="PANTHER" id="PTHR11351">
    <property type="entry name" value="ACYL-COA DESATURASE"/>
    <property type="match status" value="1"/>
</dbReference>
<dbReference type="GO" id="GO:0016020">
    <property type="term" value="C:membrane"/>
    <property type="evidence" value="ECO:0007669"/>
    <property type="project" value="UniProtKB-SubCell"/>
</dbReference>
<name>A0A1G1T309_9BACT</name>
<dbReference type="CDD" id="cd03505">
    <property type="entry name" value="Delta9-FADS-like"/>
    <property type="match status" value="1"/>
</dbReference>
<evidence type="ECO:0000256" key="12">
    <source>
        <dbReference type="SAM" id="Phobius"/>
    </source>
</evidence>
<organism evidence="14 15">
    <name type="scientific">Hymenobacter glacialis</name>
    <dbReference type="NCBI Taxonomy" id="1908236"/>
    <lineage>
        <taxon>Bacteria</taxon>
        <taxon>Pseudomonadati</taxon>
        <taxon>Bacteroidota</taxon>
        <taxon>Cytophagia</taxon>
        <taxon>Cytophagales</taxon>
        <taxon>Hymenobacteraceae</taxon>
        <taxon>Hymenobacter</taxon>
    </lineage>
</organism>
<keyword evidence="11" id="KW-0275">Fatty acid biosynthesis</keyword>
<feature type="transmembrane region" description="Helical" evidence="12">
    <location>
        <begin position="131"/>
        <end position="154"/>
    </location>
</feature>
<dbReference type="InterPro" id="IPR015876">
    <property type="entry name" value="Acyl-CoA_DS"/>
</dbReference>
<keyword evidence="8" id="KW-0408">Iron</keyword>
<evidence type="ECO:0000256" key="5">
    <source>
        <dbReference type="ARBA" id="ARBA00022832"/>
    </source>
</evidence>
<evidence type="ECO:0000313" key="14">
    <source>
        <dbReference type="EMBL" id="OGX85267.1"/>
    </source>
</evidence>
<dbReference type="GO" id="GO:0016717">
    <property type="term" value="F:oxidoreductase activity, acting on paired donors, with oxidation of a pair of donors resulting in the reduction of molecular oxygen to two molecules of water"/>
    <property type="evidence" value="ECO:0007669"/>
    <property type="project" value="InterPro"/>
</dbReference>
<evidence type="ECO:0000256" key="1">
    <source>
        <dbReference type="ARBA" id="ARBA00004141"/>
    </source>
</evidence>
<proteinExistence type="inferred from homology"/>
<reference evidence="14 15" key="1">
    <citation type="submission" date="2016-08" db="EMBL/GenBank/DDBJ databases">
        <title>Hymenobacter coccineus sp. nov., Hymenobacter lapidarius sp. nov. and Hymenobacter glacialis sp. nov., isolated from Antarctic soil.</title>
        <authorList>
            <person name="Sedlacek I."/>
            <person name="Kralova S."/>
            <person name="Kyrova K."/>
            <person name="Maslanova I."/>
            <person name="Stankova E."/>
            <person name="Vrbovska V."/>
            <person name="Nemec M."/>
            <person name="Bartak M."/>
            <person name="Svec P."/>
            <person name="Busse H.-J."/>
            <person name="Pantucek R."/>
        </authorList>
    </citation>
    <scope>NUCLEOTIDE SEQUENCE [LARGE SCALE GENOMIC DNA]</scope>
    <source>
        <strain evidence="14 15">CCM 8648</strain>
    </source>
</reference>
<feature type="domain" description="Fatty acid desaturase" evidence="13">
    <location>
        <begin position="5"/>
        <end position="228"/>
    </location>
</feature>
<keyword evidence="9" id="KW-0443">Lipid metabolism</keyword>
<keyword evidence="10 12" id="KW-0472">Membrane</keyword>
<evidence type="ECO:0000256" key="8">
    <source>
        <dbReference type="ARBA" id="ARBA00023004"/>
    </source>
</evidence>
<evidence type="ECO:0000256" key="7">
    <source>
        <dbReference type="ARBA" id="ARBA00023002"/>
    </source>
</evidence>
<keyword evidence="5" id="KW-0276">Fatty acid metabolism</keyword>
<keyword evidence="6 12" id="KW-1133">Transmembrane helix</keyword>
<keyword evidence="4 12" id="KW-0812">Transmembrane</keyword>
<feature type="transmembrane region" description="Helical" evidence="12">
    <location>
        <begin position="36"/>
        <end position="55"/>
    </location>
</feature>
<dbReference type="Pfam" id="PF00487">
    <property type="entry name" value="FA_desaturase"/>
    <property type="match status" value="1"/>
</dbReference>
<evidence type="ECO:0000256" key="2">
    <source>
        <dbReference type="ARBA" id="ARBA00008749"/>
    </source>
</evidence>
<dbReference type="STRING" id="1908236.BEN48_14775"/>
<keyword evidence="3" id="KW-0444">Lipid biosynthesis</keyword>
<comment type="caution">
    <text evidence="14">The sequence shown here is derived from an EMBL/GenBank/DDBJ whole genome shotgun (WGS) entry which is preliminary data.</text>
</comment>
<dbReference type="Proteomes" id="UP000177791">
    <property type="component" value="Unassembled WGS sequence"/>
</dbReference>
<accession>A0A1G1T309</accession>
<evidence type="ECO:0000256" key="4">
    <source>
        <dbReference type="ARBA" id="ARBA00022692"/>
    </source>
</evidence>
<evidence type="ECO:0000256" key="3">
    <source>
        <dbReference type="ARBA" id="ARBA00022516"/>
    </source>
</evidence>
<evidence type="ECO:0000259" key="13">
    <source>
        <dbReference type="Pfam" id="PF00487"/>
    </source>
</evidence>
<sequence length="264" mass="31196">MAILIFFVAHYYLSLFTQTFYLHRYAAHKMFTMNKFWEKFFFAFTYVCQGSSFLSPRAYALLHRMHHAYSDTELDPHSPHFSNNAFDMMWKTKVIYNDVVKDVHEGAKRFDGDIPEWKWLDKFGGTVYSRLGWGTVYVLFYINFATAWWQYLLLPIHFLMGPIHGAIVNWGGHKYGYQNFDNRDKSKNTLALDFLAFGELFQNNHHKLPMRVNFGVKWWEFDPTYVAIWSLDKVGVIKIKRKNMNLNAISKLAKPKPKREAMAA</sequence>
<comment type="subcellular location">
    <subcellularLocation>
        <location evidence="1">Membrane</location>
        <topology evidence="1">Multi-pass membrane protein</topology>
    </subcellularLocation>
</comment>
<keyword evidence="15" id="KW-1185">Reference proteome</keyword>
<evidence type="ECO:0000256" key="11">
    <source>
        <dbReference type="ARBA" id="ARBA00023160"/>
    </source>
</evidence>